<reference evidence="1 2" key="1">
    <citation type="journal article" date="2024" name="Plant Biotechnol. J.">
        <title>Genome and CRISPR/Cas9 system of a widespread forest tree (Populus alba) in the world.</title>
        <authorList>
            <person name="Liu Y.J."/>
            <person name="Jiang P.F."/>
            <person name="Han X.M."/>
            <person name="Li X.Y."/>
            <person name="Wang H.M."/>
            <person name="Wang Y.J."/>
            <person name="Wang X.X."/>
            <person name="Zeng Q.Y."/>
        </authorList>
    </citation>
    <scope>NUCLEOTIDE SEQUENCE [LARGE SCALE GENOMIC DNA]</scope>
    <source>
        <strain evidence="2">cv. PAL-ZL1</strain>
    </source>
</reference>
<dbReference type="Proteomes" id="UP000309997">
    <property type="component" value="Unassembled WGS sequence"/>
</dbReference>
<accession>A0ACC4D602</accession>
<keyword evidence="2" id="KW-1185">Reference proteome</keyword>
<evidence type="ECO:0000313" key="2">
    <source>
        <dbReference type="Proteomes" id="UP000309997"/>
    </source>
</evidence>
<name>A0ACC4D602_POPAL</name>
<comment type="caution">
    <text evidence="1">The sequence shown here is derived from an EMBL/GenBank/DDBJ whole genome shotgun (WGS) entry which is preliminary data.</text>
</comment>
<gene>
    <name evidence="1" type="ORF">D5086_003251</name>
</gene>
<evidence type="ECO:0000313" key="1">
    <source>
        <dbReference type="EMBL" id="KAL3612231.1"/>
    </source>
</evidence>
<sequence length="223" mass="23915">MVVFTATTASTFLHLSAPGIASSTLALLKTRGLNNSQNQQSSSGPLRVSMQTQSFNAKRGHFKVAVSGSVTRLRPIERRINLNRKRSPIIYAAAMNARCAASGQTQTLTNKAPGVTKAPQRETNKTLRLDDGGHGFPPHSGGGGGGGGGGNFSGGFFLFGFLGFLGPSILYFNVLYSFLLSITTEILKLDSIVFNQMVAELLKKVLKRDVFSWNVCTAWLTIS</sequence>
<protein>
    <submittedName>
        <fullName evidence="1">Uncharacterized protein</fullName>
    </submittedName>
</protein>
<proteinExistence type="predicted"/>
<organism evidence="1 2">
    <name type="scientific">Populus alba</name>
    <name type="common">White poplar</name>
    <dbReference type="NCBI Taxonomy" id="43335"/>
    <lineage>
        <taxon>Eukaryota</taxon>
        <taxon>Viridiplantae</taxon>
        <taxon>Streptophyta</taxon>
        <taxon>Embryophyta</taxon>
        <taxon>Tracheophyta</taxon>
        <taxon>Spermatophyta</taxon>
        <taxon>Magnoliopsida</taxon>
        <taxon>eudicotyledons</taxon>
        <taxon>Gunneridae</taxon>
        <taxon>Pentapetalae</taxon>
        <taxon>rosids</taxon>
        <taxon>fabids</taxon>
        <taxon>Malpighiales</taxon>
        <taxon>Salicaceae</taxon>
        <taxon>Saliceae</taxon>
        <taxon>Populus</taxon>
    </lineage>
</organism>
<dbReference type="EMBL" id="RCHU02000001">
    <property type="protein sequence ID" value="KAL3612231.1"/>
    <property type="molecule type" value="Genomic_DNA"/>
</dbReference>